<protein>
    <recommendedName>
        <fullName evidence="10">Maltose/maltodextrin transport system permease protein</fullName>
    </recommendedName>
</protein>
<evidence type="ECO:0000256" key="5">
    <source>
        <dbReference type="ARBA" id="ARBA00022597"/>
    </source>
</evidence>
<evidence type="ECO:0000256" key="2">
    <source>
        <dbReference type="ARBA" id="ARBA00009047"/>
    </source>
</evidence>
<dbReference type="SUPFAM" id="SSF161098">
    <property type="entry name" value="MetI-like"/>
    <property type="match status" value="1"/>
</dbReference>
<reference evidence="12 13" key="1">
    <citation type="submission" date="2016-05" db="EMBL/GenBank/DDBJ databases">
        <title>Microbial solvent formation.</title>
        <authorList>
            <person name="Poehlein A."/>
            <person name="Montoya Solano J.D."/>
            <person name="Flitsch S."/>
            <person name="Krabben P."/>
            <person name="Duerre P."/>
            <person name="Daniel R."/>
        </authorList>
    </citation>
    <scope>NUCLEOTIDE SEQUENCE [LARGE SCALE GENOMIC DNA]</scope>
    <source>
        <strain evidence="12 13">DSM 2619</strain>
    </source>
</reference>
<dbReference type="Gene3D" id="1.20.58.370">
    <property type="entry name" value="MalF N-terminal region-like"/>
    <property type="match status" value="1"/>
</dbReference>
<evidence type="ECO:0000256" key="8">
    <source>
        <dbReference type="ARBA" id="ARBA00023136"/>
    </source>
</evidence>
<dbReference type="PROSITE" id="PS50928">
    <property type="entry name" value="ABC_TM1"/>
    <property type="match status" value="1"/>
</dbReference>
<evidence type="ECO:0000256" key="3">
    <source>
        <dbReference type="ARBA" id="ARBA00022448"/>
    </source>
</evidence>
<evidence type="ECO:0000256" key="1">
    <source>
        <dbReference type="ARBA" id="ARBA00004651"/>
    </source>
</evidence>
<evidence type="ECO:0000256" key="7">
    <source>
        <dbReference type="ARBA" id="ARBA00022989"/>
    </source>
</evidence>
<proteinExistence type="inferred from homology"/>
<evidence type="ECO:0000256" key="6">
    <source>
        <dbReference type="ARBA" id="ARBA00022692"/>
    </source>
</evidence>
<dbReference type="Gene3D" id="1.10.3720.10">
    <property type="entry name" value="MetI-like"/>
    <property type="match status" value="1"/>
</dbReference>
<keyword evidence="3 9" id="KW-0813">Transport</keyword>
<dbReference type="RefSeq" id="WP_077846058.1">
    <property type="nucleotide sequence ID" value="NZ_LZZM01000043.1"/>
</dbReference>
<sequence length="319" mass="35318">MTKEKKNAALRNNMQSYRYLSPAIISIAILSVLPILYTIFIAFTNYTLKNQNYGYGTANGWKIVGLYQFQQVLMGPLKSEFFPLLGWTLVYTTISTLGTFIVGLGFAMALRDKNMKESFIYKGLLVIPWALPGAITIISFKGLFNSQYGAINNMLMQFNLIQDPILWLTSPMAARIAVIIVSLWLGFPYMMNICIGALAAIPDTYYEAADIDGASRWQKFIKITLPSLTNVSYPLLISNFAFNFNNFNSAYLLTDGGPSKAGSSFAGWTDIIGSAAYKMSLDKGNFGLGAAMSILIFIIIGTVSIINMKLSGQFKEVRE</sequence>
<dbReference type="STRING" id="29367.CLPUN_07790"/>
<feature type="transmembrane region" description="Helical" evidence="9">
    <location>
        <begin position="119"/>
        <end position="144"/>
    </location>
</feature>
<keyword evidence="4 10" id="KW-1003">Cell membrane</keyword>
<dbReference type="InterPro" id="IPR000515">
    <property type="entry name" value="MetI-like"/>
</dbReference>
<evidence type="ECO:0000256" key="9">
    <source>
        <dbReference type="RuleBase" id="RU363032"/>
    </source>
</evidence>
<comment type="subcellular location">
    <subcellularLocation>
        <location evidence="1 9">Cell membrane</location>
        <topology evidence="1 9">Multi-pass membrane protein</topology>
    </subcellularLocation>
</comment>
<keyword evidence="13" id="KW-1185">Reference proteome</keyword>
<dbReference type="PANTHER" id="PTHR47314">
    <property type="entry name" value="MALTOSE/MALTODEXTRIN TRANSPORT SYSTEM PERMEASE PROTEIN MALF"/>
    <property type="match status" value="1"/>
</dbReference>
<dbReference type="InterPro" id="IPR035277">
    <property type="entry name" value="MalF_N"/>
</dbReference>
<comment type="caution">
    <text evidence="10">Lacks conserved residue(s) required for the propagation of feature annotation.</text>
</comment>
<dbReference type="OrthoDB" id="9778687at2"/>
<dbReference type="PANTHER" id="PTHR47314:SF1">
    <property type="entry name" value="MALTOSE_MALTODEXTRIN TRANSPORT SYSTEM PERMEASE PROTEIN MALF"/>
    <property type="match status" value="1"/>
</dbReference>
<evidence type="ECO:0000256" key="4">
    <source>
        <dbReference type="ARBA" id="ARBA00022475"/>
    </source>
</evidence>
<dbReference type="AlphaFoldDB" id="A0A1S8TVY4"/>
<dbReference type="SUPFAM" id="SSF160964">
    <property type="entry name" value="MalF N-terminal region-like"/>
    <property type="match status" value="1"/>
</dbReference>
<keyword evidence="5 10" id="KW-0762">Sugar transport</keyword>
<dbReference type="CDD" id="cd06261">
    <property type="entry name" value="TM_PBP2"/>
    <property type="match status" value="1"/>
</dbReference>
<keyword evidence="8 9" id="KW-0472">Membrane</keyword>
<keyword evidence="7 9" id="KW-1133">Transmembrane helix</keyword>
<feature type="domain" description="ABC transmembrane type-1" evidence="11">
    <location>
        <begin position="85"/>
        <end position="307"/>
    </location>
</feature>
<dbReference type="GO" id="GO:0015423">
    <property type="term" value="F:ABC-type maltose transporter activity"/>
    <property type="evidence" value="ECO:0007669"/>
    <property type="project" value="TreeGrafter"/>
</dbReference>
<name>A0A1S8TVY4_9CLOT</name>
<comment type="similarity">
    <text evidence="2 10">Belongs to the binding-protein-dependent transport system permease family. MalFG subfamily.</text>
</comment>
<comment type="caution">
    <text evidence="12">The sequence shown here is derived from an EMBL/GenBank/DDBJ whole genome shotgun (WGS) entry which is preliminary data.</text>
</comment>
<organism evidence="12 13">
    <name type="scientific">Clostridium puniceum</name>
    <dbReference type="NCBI Taxonomy" id="29367"/>
    <lineage>
        <taxon>Bacteria</taxon>
        <taxon>Bacillati</taxon>
        <taxon>Bacillota</taxon>
        <taxon>Clostridia</taxon>
        <taxon>Eubacteriales</taxon>
        <taxon>Clostridiaceae</taxon>
        <taxon>Clostridium</taxon>
    </lineage>
</organism>
<feature type="transmembrane region" description="Helical" evidence="9">
    <location>
        <begin position="84"/>
        <end position="107"/>
    </location>
</feature>
<dbReference type="EMBL" id="LZZM01000043">
    <property type="protein sequence ID" value="OOM81917.1"/>
    <property type="molecule type" value="Genomic_DNA"/>
</dbReference>
<feature type="transmembrane region" description="Helical" evidence="9">
    <location>
        <begin position="20"/>
        <end position="43"/>
    </location>
</feature>
<keyword evidence="6 9" id="KW-0812">Transmembrane</keyword>
<feature type="transmembrane region" description="Helical" evidence="9">
    <location>
        <begin position="164"/>
        <end position="187"/>
    </location>
</feature>
<evidence type="ECO:0000313" key="13">
    <source>
        <dbReference type="Proteomes" id="UP000190890"/>
    </source>
</evidence>
<gene>
    <name evidence="12" type="primary">malF_1</name>
    <name evidence="12" type="ORF">CLPUN_07790</name>
</gene>
<evidence type="ECO:0000259" key="11">
    <source>
        <dbReference type="PROSITE" id="PS50928"/>
    </source>
</evidence>
<evidence type="ECO:0000256" key="10">
    <source>
        <dbReference type="RuleBase" id="RU367050"/>
    </source>
</evidence>
<accession>A0A1S8TVY4</accession>
<feature type="transmembrane region" description="Helical" evidence="9">
    <location>
        <begin position="286"/>
        <end position="306"/>
    </location>
</feature>
<dbReference type="Proteomes" id="UP000190890">
    <property type="component" value="Unassembled WGS sequence"/>
</dbReference>
<comment type="function">
    <text evidence="10">Part of the ABC transporter complex MalEFGK involved in maltose/maltodextrin import. Probably responsible for the translocation of the substrate across the membrane.</text>
</comment>
<dbReference type="GO" id="GO:0042956">
    <property type="term" value="P:maltodextrin transmembrane transport"/>
    <property type="evidence" value="ECO:0007669"/>
    <property type="project" value="TreeGrafter"/>
</dbReference>
<evidence type="ECO:0000313" key="12">
    <source>
        <dbReference type="EMBL" id="OOM81917.1"/>
    </source>
</evidence>
<dbReference type="InterPro" id="IPR035906">
    <property type="entry name" value="MetI-like_sf"/>
</dbReference>
<dbReference type="Pfam" id="PF00528">
    <property type="entry name" value="BPD_transp_1"/>
    <property type="match status" value="1"/>
</dbReference>
<dbReference type="GO" id="GO:1990060">
    <property type="term" value="C:maltose transport complex"/>
    <property type="evidence" value="ECO:0007669"/>
    <property type="project" value="TreeGrafter"/>
</dbReference>